<accession>A0AAV1CX75</accession>
<feature type="compositionally biased region" description="Low complexity" evidence="1">
    <location>
        <begin position="110"/>
        <end position="121"/>
    </location>
</feature>
<protein>
    <submittedName>
        <fullName evidence="2">OLC1v1035878C1</fullName>
    </submittedName>
</protein>
<gene>
    <name evidence="2" type="ORF">OLC1_LOCUS9188</name>
</gene>
<feature type="compositionally biased region" description="Basic residues" evidence="1">
    <location>
        <begin position="100"/>
        <end position="109"/>
    </location>
</feature>
<organism evidence="2 3">
    <name type="scientific">Oldenlandia corymbosa var. corymbosa</name>
    <dbReference type="NCBI Taxonomy" id="529605"/>
    <lineage>
        <taxon>Eukaryota</taxon>
        <taxon>Viridiplantae</taxon>
        <taxon>Streptophyta</taxon>
        <taxon>Embryophyta</taxon>
        <taxon>Tracheophyta</taxon>
        <taxon>Spermatophyta</taxon>
        <taxon>Magnoliopsida</taxon>
        <taxon>eudicotyledons</taxon>
        <taxon>Gunneridae</taxon>
        <taxon>Pentapetalae</taxon>
        <taxon>asterids</taxon>
        <taxon>lamiids</taxon>
        <taxon>Gentianales</taxon>
        <taxon>Rubiaceae</taxon>
        <taxon>Rubioideae</taxon>
        <taxon>Spermacoceae</taxon>
        <taxon>Hedyotis-Oldenlandia complex</taxon>
        <taxon>Oldenlandia</taxon>
    </lineage>
</organism>
<dbReference type="EMBL" id="OX459120">
    <property type="protein sequence ID" value="CAI9099107.1"/>
    <property type="molecule type" value="Genomic_DNA"/>
</dbReference>
<proteinExistence type="predicted"/>
<name>A0AAV1CX75_OLDCO</name>
<dbReference type="Proteomes" id="UP001161247">
    <property type="component" value="Chromosome 3"/>
</dbReference>
<reference evidence="2" key="1">
    <citation type="submission" date="2023-03" db="EMBL/GenBank/DDBJ databases">
        <authorList>
            <person name="Julca I."/>
        </authorList>
    </citation>
    <scope>NUCLEOTIDE SEQUENCE</scope>
</reference>
<sequence length="206" mass="22662">MEGYLNDKTLNVNESEDTEVSLGLRYKDLSAITLRLITRAAERKDTTNTVKQGLLKLLESVDEILQDLNVVDVGKVKGIKVRPKPTSSTRLKSGLEKSTSKKRAVKKTKTSSGTTSPKRPSNNQVHKRTSEHIFAANPATMRMTDLLMAQQIPGYNQFGISHSGEQQSSGFDNFGTGDNLGSCLWDEMCGYLFPCLGDILCTCKGK</sequence>
<dbReference type="AlphaFoldDB" id="A0AAV1CX75"/>
<evidence type="ECO:0000313" key="3">
    <source>
        <dbReference type="Proteomes" id="UP001161247"/>
    </source>
</evidence>
<evidence type="ECO:0000256" key="1">
    <source>
        <dbReference type="SAM" id="MobiDB-lite"/>
    </source>
</evidence>
<evidence type="ECO:0000313" key="2">
    <source>
        <dbReference type="EMBL" id="CAI9099107.1"/>
    </source>
</evidence>
<keyword evidence="3" id="KW-1185">Reference proteome</keyword>
<feature type="region of interest" description="Disordered" evidence="1">
    <location>
        <begin position="82"/>
        <end position="129"/>
    </location>
</feature>